<dbReference type="InterPro" id="IPR018201">
    <property type="entry name" value="Ketoacyl_synth_AS"/>
</dbReference>
<dbReference type="InterPro" id="IPR049552">
    <property type="entry name" value="PKS_DH_N"/>
</dbReference>
<dbReference type="FunFam" id="1.10.1200.10:FF:000007">
    <property type="entry name" value="Probable polyketide synthase pks17"/>
    <property type="match status" value="3"/>
</dbReference>
<evidence type="ECO:0000256" key="7">
    <source>
        <dbReference type="ARBA" id="ARBA00023315"/>
    </source>
</evidence>
<dbReference type="OrthoDB" id="9778690at2"/>
<dbReference type="InterPro" id="IPR032821">
    <property type="entry name" value="PKS_assoc"/>
</dbReference>
<dbReference type="CDD" id="cd08956">
    <property type="entry name" value="KR_3_FAS_SDR_x"/>
    <property type="match status" value="3"/>
</dbReference>
<dbReference type="GO" id="GO:0031177">
    <property type="term" value="F:phosphopantetheine binding"/>
    <property type="evidence" value="ECO:0007669"/>
    <property type="project" value="InterPro"/>
</dbReference>
<dbReference type="InterPro" id="IPR016035">
    <property type="entry name" value="Acyl_Trfase/lysoPLipase"/>
</dbReference>
<feature type="non-terminal residue" evidence="13">
    <location>
        <position position="1"/>
    </location>
</feature>
<dbReference type="InterPro" id="IPR057326">
    <property type="entry name" value="KR_dom"/>
</dbReference>
<evidence type="ECO:0000259" key="11">
    <source>
        <dbReference type="PROSITE" id="PS52004"/>
    </source>
</evidence>
<dbReference type="RefSeq" id="WP_120681661.1">
    <property type="nucleotide sequence ID" value="NZ_RBAL01000011.1"/>
</dbReference>
<dbReference type="InterPro" id="IPR006162">
    <property type="entry name" value="Ppantetheine_attach_site"/>
</dbReference>
<feature type="domain" description="Ketosynthase family 3 (KS3)" evidence="11">
    <location>
        <begin position="2859"/>
        <end position="3281"/>
    </location>
</feature>
<dbReference type="SMART" id="SM00826">
    <property type="entry name" value="PKS_DH"/>
    <property type="match status" value="3"/>
</dbReference>
<keyword evidence="6" id="KW-0511">Multifunctional enzyme</keyword>
<evidence type="ECO:0000259" key="12">
    <source>
        <dbReference type="PROSITE" id="PS52019"/>
    </source>
</evidence>
<organism evidence="13 14">
    <name type="scientific">Streptomyces hoynatensis</name>
    <dbReference type="NCBI Taxonomy" id="1141874"/>
    <lineage>
        <taxon>Bacteria</taxon>
        <taxon>Bacillati</taxon>
        <taxon>Actinomycetota</taxon>
        <taxon>Actinomycetes</taxon>
        <taxon>Kitasatosporales</taxon>
        <taxon>Streptomycetaceae</taxon>
        <taxon>Streptomyces</taxon>
    </lineage>
</organism>
<dbReference type="FunFam" id="3.40.47.10:FF:000019">
    <property type="entry name" value="Polyketide synthase type I"/>
    <property type="match status" value="2"/>
</dbReference>
<dbReference type="Pfam" id="PF00109">
    <property type="entry name" value="ketoacyl-synt"/>
    <property type="match status" value="2"/>
</dbReference>
<dbReference type="Gene3D" id="3.30.70.3290">
    <property type="match status" value="2"/>
</dbReference>
<dbReference type="Pfam" id="PF08659">
    <property type="entry name" value="KR"/>
    <property type="match status" value="3"/>
</dbReference>
<feature type="domain" description="Ketosynthase family 3 (KS3)" evidence="11">
    <location>
        <begin position="1168"/>
        <end position="1590"/>
    </location>
</feature>
<dbReference type="SMART" id="SM00827">
    <property type="entry name" value="PKS_AT"/>
    <property type="match status" value="3"/>
</dbReference>
<comment type="caution">
    <text evidence="13">The sequence shown here is derived from an EMBL/GenBank/DDBJ whole genome shotgun (WGS) entry which is preliminary data.</text>
</comment>
<gene>
    <name evidence="13" type="ORF">D7294_19825</name>
</gene>
<dbReference type="InterPro" id="IPR001227">
    <property type="entry name" value="Ac_transferase_dom_sf"/>
</dbReference>
<feature type="active site" description="Proton acceptor; for dehydratase activity" evidence="8">
    <location>
        <position position="369"/>
    </location>
</feature>
<feature type="domain" description="Carrier" evidence="10">
    <location>
        <begin position="2764"/>
        <end position="2839"/>
    </location>
</feature>
<feature type="active site" description="Proton donor; for dehydratase activity" evidence="8">
    <location>
        <position position="3919"/>
    </location>
</feature>
<dbReference type="InterPro" id="IPR016036">
    <property type="entry name" value="Malonyl_transacylase_ACP-bd"/>
</dbReference>
<dbReference type="InterPro" id="IPR042104">
    <property type="entry name" value="PKS_dehydratase_sf"/>
</dbReference>
<dbReference type="PROSITE" id="PS52004">
    <property type="entry name" value="KS3_2"/>
    <property type="match status" value="2"/>
</dbReference>
<feature type="region of interest" description="N-terminal hotdog fold" evidence="8">
    <location>
        <begin position="3724"/>
        <end position="3848"/>
    </location>
</feature>
<keyword evidence="4" id="KW-0808">Transferase</keyword>
<feature type="compositionally biased region" description="Acidic residues" evidence="9">
    <location>
        <begin position="4613"/>
        <end position="4623"/>
    </location>
</feature>
<dbReference type="InterPro" id="IPR049900">
    <property type="entry name" value="PKS_mFAS_DH"/>
</dbReference>
<feature type="region of interest" description="Disordered" evidence="9">
    <location>
        <begin position="4604"/>
        <end position="4623"/>
    </location>
</feature>
<dbReference type="GO" id="GO:0004315">
    <property type="term" value="F:3-oxoacyl-[acyl-carrier-protein] synthase activity"/>
    <property type="evidence" value="ECO:0007669"/>
    <property type="project" value="InterPro"/>
</dbReference>
<evidence type="ECO:0000256" key="5">
    <source>
        <dbReference type="ARBA" id="ARBA00023194"/>
    </source>
</evidence>
<dbReference type="Gene3D" id="3.40.366.10">
    <property type="entry name" value="Malonyl-Coenzyme A Acyl Carrier Protein, domain 2"/>
    <property type="match status" value="3"/>
</dbReference>
<dbReference type="SMART" id="SM00825">
    <property type="entry name" value="PKS_KS"/>
    <property type="match status" value="2"/>
</dbReference>
<dbReference type="InterPro" id="IPR020841">
    <property type="entry name" value="PKS_Beta-ketoAc_synthase_dom"/>
</dbReference>
<comment type="pathway">
    <text evidence="1">Antibiotic biosynthesis.</text>
</comment>
<dbReference type="SUPFAM" id="SSF53901">
    <property type="entry name" value="Thiolase-like"/>
    <property type="match status" value="2"/>
</dbReference>
<dbReference type="InterPro" id="IPR020806">
    <property type="entry name" value="PKS_PP-bd"/>
</dbReference>
<feature type="region of interest" description="N-terminal hotdog fold" evidence="8">
    <location>
        <begin position="337"/>
        <end position="461"/>
    </location>
</feature>
<dbReference type="SMART" id="SM00822">
    <property type="entry name" value="PKS_KR"/>
    <property type="match status" value="3"/>
</dbReference>
<dbReference type="Gene3D" id="3.40.47.10">
    <property type="match status" value="2"/>
</dbReference>
<dbReference type="Pfam" id="PF14765">
    <property type="entry name" value="PS-DH"/>
    <property type="match status" value="3"/>
</dbReference>
<feature type="domain" description="Carrier" evidence="10">
    <location>
        <begin position="1073"/>
        <end position="1148"/>
    </location>
</feature>
<dbReference type="SUPFAM" id="SSF51735">
    <property type="entry name" value="NAD(P)-binding Rossmann-fold domains"/>
    <property type="match status" value="6"/>
</dbReference>
<dbReference type="Pfam" id="PF00698">
    <property type="entry name" value="Acyl_transf_1"/>
    <property type="match status" value="3"/>
</dbReference>
<feature type="active site" description="Proton acceptor; for dehydratase activity" evidence="8">
    <location>
        <position position="3756"/>
    </location>
</feature>
<dbReference type="Pfam" id="PF16197">
    <property type="entry name" value="KAsynt_C_assoc"/>
    <property type="match status" value="2"/>
</dbReference>
<dbReference type="Gene3D" id="1.10.1200.10">
    <property type="entry name" value="ACP-like"/>
    <property type="match status" value="3"/>
</dbReference>
<evidence type="ECO:0000313" key="13">
    <source>
        <dbReference type="EMBL" id="RKN40176.1"/>
    </source>
</evidence>
<dbReference type="CDD" id="cd00833">
    <property type="entry name" value="PKS"/>
    <property type="match status" value="2"/>
</dbReference>
<dbReference type="Proteomes" id="UP000272474">
    <property type="component" value="Unassembled WGS sequence"/>
</dbReference>
<dbReference type="Gene3D" id="3.10.129.110">
    <property type="entry name" value="Polyketide synthase dehydratase"/>
    <property type="match status" value="3"/>
</dbReference>
<dbReference type="PROSITE" id="PS00606">
    <property type="entry name" value="KS3_1"/>
    <property type="match status" value="2"/>
</dbReference>
<evidence type="ECO:0000256" key="4">
    <source>
        <dbReference type="ARBA" id="ARBA00022679"/>
    </source>
</evidence>
<dbReference type="SUPFAM" id="SSF55048">
    <property type="entry name" value="Probable ACP-binding domain of malonyl-CoA ACP transacylase"/>
    <property type="match status" value="3"/>
</dbReference>
<dbReference type="GO" id="GO:0033068">
    <property type="term" value="P:macrolide biosynthetic process"/>
    <property type="evidence" value="ECO:0007669"/>
    <property type="project" value="UniProtKB-ARBA"/>
</dbReference>
<evidence type="ECO:0000313" key="14">
    <source>
        <dbReference type="Proteomes" id="UP000272474"/>
    </source>
</evidence>
<name>A0A3A9YY63_9ACTN</name>
<dbReference type="Gene3D" id="3.40.50.720">
    <property type="entry name" value="NAD(P)-binding Rossmann-like Domain"/>
    <property type="match status" value="3"/>
</dbReference>
<accession>A0A3A9YY63</accession>
<dbReference type="PANTHER" id="PTHR43775:SF51">
    <property type="entry name" value="INACTIVE PHENOLPHTHIOCEROL SYNTHESIS POLYKETIDE SYNTHASE TYPE I PKS1-RELATED"/>
    <property type="match status" value="1"/>
</dbReference>
<feature type="region of interest" description="N-terminal hotdog fold" evidence="8">
    <location>
        <begin position="2031"/>
        <end position="2155"/>
    </location>
</feature>
<dbReference type="InterPro" id="IPR055123">
    <property type="entry name" value="SpnB-like_Rossmann"/>
</dbReference>
<keyword evidence="3" id="KW-0597">Phosphoprotein</keyword>
<dbReference type="SUPFAM" id="SSF52151">
    <property type="entry name" value="FabD/lysophospholipase-like"/>
    <property type="match status" value="3"/>
</dbReference>
<dbReference type="InterPro" id="IPR020807">
    <property type="entry name" value="PKS_DH"/>
</dbReference>
<dbReference type="Pfam" id="PF00550">
    <property type="entry name" value="PP-binding"/>
    <property type="match status" value="3"/>
</dbReference>
<feature type="region of interest" description="C-terminal hotdog fold" evidence="8">
    <location>
        <begin position="2170"/>
        <end position="2304"/>
    </location>
</feature>
<dbReference type="EMBL" id="RBAL01000011">
    <property type="protein sequence ID" value="RKN40176.1"/>
    <property type="molecule type" value="Genomic_DNA"/>
</dbReference>
<feature type="region of interest" description="C-terminal hotdog fold" evidence="8">
    <location>
        <begin position="474"/>
        <end position="610"/>
    </location>
</feature>
<dbReference type="InterPro" id="IPR050091">
    <property type="entry name" value="PKS_NRPS_Biosynth_Enz"/>
</dbReference>
<feature type="domain" description="PKS/mFAS DH" evidence="12">
    <location>
        <begin position="2031"/>
        <end position="2304"/>
    </location>
</feature>
<dbReference type="GO" id="GO:0004312">
    <property type="term" value="F:fatty acid synthase activity"/>
    <property type="evidence" value="ECO:0007669"/>
    <property type="project" value="TreeGrafter"/>
</dbReference>
<feature type="domain" description="Carrier" evidence="10">
    <location>
        <begin position="4479"/>
        <end position="4554"/>
    </location>
</feature>
<evidence type="ECO:0000256" key="9">
    <source>
        <dbReference type="SAM" id="MobiDB-lite"/>
    </source>
</evidence>
<keyword evidence="2" id="KW-0596">Phosphopantetheine</keyword>
<keyword evidence="7" id="KW-0012">Acyltransferase</keyword>
<dbReference type="InterPro" id="IPR013968">
    <property type="entry name" value="PKS_KR"/>
</dbReference>
<dbReference type="FunFam" id="3.40.366.10:FF:000002">
    <property type="entry name" value="Probable polyketide synthase 2"/>
    <property type="match status" value="2"/>
</dbReference>
<dbReference type="InterPro" id="IPR014043">
    <property type="entry name" value="Acyl_transferase_dom"/>
</dbReference>
<feature type="active site" description="Proton donor; for dehydratase activity" evidence="8">
    <location>
        <position position="533"/>
    </location>
</feature>
<dbReference type="Pfam" id="PF02801">
    <property type="entry name" value="Ketoacyl-synt_C"/>
    <property type="match status" value="2"/>
</dbReference>
<dbReference type="SMART" id="SM01294">
    <property type="entry name" value="PKS_PP_betabranch"/>
    <property type="match status" value="3"/>
</dbReference>
<proteinExistence type="predicted"/>
<evidence type="ECO:0000259" key="10">
    <source>
        <dbReference type="PROSITE" id="PS50075"/>
    </source>
</evidence>
<dbReference type="InterPro" id="IPR036736">
    <property type="entry name" value="ACP-like_sf"/>
</dbReference>
<evidence type="ECO:0000256" key="8">
    <source>
        <dbReference type="PROSITE-ProRule" id="PRU01363"/>
    </source>
</evidence>
<dbReference type="InterPro" id="IPR014031">
    <property type="entry name" value="Ketoacyl_synth_C"/>
</dbReference>
<dbReference type="Pfam" id="PF21089">
    <property type="entry name" value="PKS_DH_N"/>
    <property type="match status" value="3"/>
</dbReference>
<protein>
    <submittedName>
        <fullName evidence="13">SDR family NAD(P)-dependent oxidoreductase</fullName>
    </submittedName>
</protein>
<dbReference type="PROSITE" id="PS52019">
    <property type="entry name" value="PKS_MFAS_DH"/>
    <property type="match status" value="3"/>
</dbReference>
<dbReference type="SMART" id="SM00823">
    <property type="entry name" value="PKS_PP"/>
    <property type="match status" value="3"/>
</dbReference>
<dbReference type="SUPFAM" id="SSF47336">
    <property type="entry name" value="ACP-like"/>
    <property type="match status" value="3"/>
</dbReference>
<sequence>FPVFAAALDEALALLDPAVREVMWGADKAELDRTGVAQPALFAIEVALYRLVESWGVRPEFVAGHSIGEIAAAHVAGVLSLEDACTLVSARARLMQALPEGGAMIAVQASEDEVTPLLTERVAVAAVNGPQAVVLSGDTDAVLEAAAAIEAQGRKTTVLPVSHAFHSPLMDPMLEEFREAVTGLAFAEPRLGIVSNLTGRLVEAGELGSAGYWVRHVRETVRFADGVGALRDAGADVFLELGPDGVLSAMAAHTLDGEQARIVPSLRKDRAEETTLLTALAHLHVAGVAVDWAPLFAGTGARRVDLPTYAFHHERYWPARVTRPGDADGLGLSAAQHPLLGASVELAEGEGLLFTGRLSLSSHPWLADHAVMGQVLLPGTAFVELAVRAGDEVGCDRVEELTLAAPLVLPEQGAVQVQLRVGVADETGRRSFVVHSRPEGAADLPWTPNATGSLITAGPPQVEFDAVTWPPAGAEPVEITDCYEGFAEGGFAYGPTFRGLKAAWRRGEETFAEVTLPEGVEPGGFGLHPALLDAALHAWMVTGAEPGAAAGLPFSWEGVSLHATGAASLRVRLTPGSGDSLGITAADPAGELVAHVETLVTRPLATEQLGAPTGAPDSLFGLDWIAAPALPAGLGDRTVAVLGADDLGLPQATRHADLDTLPEERVPGLVLVPLPEAAPGEATDALRARTTWALRLAQRWTEEERFADSRLVFVSRGAVAAAQGEVPDPAAAALWGLVRSAQSEHPHRFGLLDLPAAPPAAALLGQALAVEEPQVAVREDAVLVPRLVRAGLPEGGFAWDPHGLVLVTGATGGLGAALARHLARERGVRRLLLVSRRGRDAESAAELLADLEEAGAEAELVACDVADRAALAGLLAEREVAAVVHTAGVLDDGVLGSLTRERLDYVFEPKADAAWHLHELTRDRDLSAFVVFSSAAGVFGNPGQANYAAANAFLDALMATRRAEGLPGLSLAWGAWTGTGMLAAADDERRARSGMPALPVEQGLALFDAALAAPQALLLPVRLDLPVLRTQPQIPPLLHGLIRVRSRRAAAGSDTAVTLVRRLSGLDADARREALLGLVRGEVAAVLGHADAASIEATRPFNDLGFDSLTAVELRNRLGTATGLRLPATMVYDYPTPTALADHLLGELFDAAEPAAALPTRALPPVSDDPIVIVGMACRYPGGVSSPADLWRLVLEGTDAISEFPTDRGWDLAGLYHPDPDHPGTSYTRSGGFLHDAGEFDPEFFGMSPREALATDAQQRLLLETTWEAIESAGIDPVSLRGSQTGVFAGVMYNDYSSILHGGGFEGHQGTGTSPSVVSGRLSYTFGLEGPAVTVDTACSSSLVAMHLAAQALRAGECDLALAGGVTVMSTPSALVEFSRQRGLSPDGRCKAFSDSADGVGWSEGVGVVTLERLSDARRNGHQVLAVLRGSAVNQDGASNGLTAPNGPSQQRVIRQALAGAGLSTSDVDVVEAHGTGTTLGDPIEAQALLATYGQERERPVLLGSIKSNIGHTQAAAGVAGVIKMVLAMRHGLVPRTLHVDAPSSHVDWEAGAVELLTEQTEWPEVDRPRRAGISSFGVSGTNAHLILEQAPETREEPTQAEPAETPATRPAVVPLPVSAKSAEALEGQVGRIATFAAQASPLDVGYSLVTSRSLFDRRAVLLASAEGVTEAARGTATERSLALLFTGQGAQRLGMGRELYGRFPVFAAALDEALALLDPAVREVMWGEDAEALNRTGVAQPALFAIEVALYRLVESWGVRAEFVAGHSIGEIAAAHVAGVFSLEDACALVSARARLMQALPEGGAMVAVQATEEEVTARLTDGVSIAAVNGPAAVVLSGEEAPVLELAASFEAQGRKTSRLRVSHAFHSPLMDPMLDEFRAVVEGLSFAEPRIPVVAAGEVTSPEFWVRHVREAVRFADAVGRLVEQGASAFLEVGPDGVLSGMAAESVPDGAVVVPVLRRDRGEEEAAVTALARLHVAGARVEWRALFAGTGAQRIDLPTYAFHHQHYWPPVVARPGDAAGLGQLAVAHPLLGAAVELAEGEGLLFTSRLSLSSHPWLADHAVMGQVLLPGTAFVELAVRAGDEVGCDRVEELTLAAPLVLPEQGAVQIQVAVGAADASGARPVAVYSRPEGDAGLSWTQHATGTLTAAAPAAPELGFDAVAWPPPGAEPVDVTDCYPGFAELGFAYGPAFQGLRSVWRRGEEVFAEVALPEGVEPGGFGLHPALLDATLHAALLAGSGEEGGLPFSWQGVTLHATGAASLRVRLTLGGDGTMAIACADPAGGPVARVESLVTRRVAAEQLGEARTEQDSLFAVDWVPAPPAAAGERQAALLGADPFGLGDLPRHADLAALAEAGVPEVVLAPLAAEAEGAPEEIARAVSARALALAQEWVADERFADSRLVFVTRGAVAPADGEVQDPPTAAVWGLVRSAQSEHPHRFGLLDLDAGSGPEALASALAVEEPQVAVREGAVLVPRLVRAGLPEGGFAWDPEGLVLVTGATGGLGAALARHLARERGVRRLLLVSRRGRDAESAAGLFADLEEAGAEAELVACDVADRAALAGLLAEREVRAVVHTAGVLDDGVLGSLTRERLDYVFRPKVDAAWHLHELTRERELSAFVVFSSAAGVFGTPGQANYAAANAFLDALMARRRAEGLPGVSMAWGAWAEAGMLMASDAERMARSGMPALSVEQGLALFDAALAAPQALVLPVRLDLPVLRAQAQIPPLLHGLIRVRSRRAAAGSDTAVTLVRRLSGLDADARREALLDLVRGEVAEVLAHADLSRIEADRQFKDLGFDSLTAVELRNRLSTATGLRLPATMVYDYPTPAALAGHLHEELFDAAQEAAAVPARALPPVSDDPIVIVGMACRYPGGVASPEDLWQLTLDGTDAISGFPTDRGWDLDALYHPDPDNPGTAYTRSGGFLHDAGDFDPAFFGMSPREAIATDSQQRLLLETTWEAIESAGIDPVSLRGSATGVFAGVMYNDYGAGLGGGEFEGHQGTGSSPSVASGRVAYTFGFEGPAVTVDTACSSSLVAMHWAMQALRAGECDLALAGGVTVMSTPSALVEFSRQRGLSPDGRCKAFSDSADGVGWSEGVGLLVLERLSDAQRHGHRVLALVRGSAVNQDGASNGLTAPNGPSQQRVIRQALAGAGLSTSDVDVVEAHGTGTTLGDPIEAQALLATYGQDRERPLLLGSIKSNIGHTQAAAGAAGVIKMIMAMRHGVLPKSLHIDAPSSHVDWEAGAVHLLTEQTEWPEVDRARRAAVSSFGVSGTNAHVIIEQAPHTPAEIETPQTEPAAVPLPVSARTAGALDGQVERIVAFAEAELPVDVGLSLVTSRSVFEHRAVLLAGEEGVAEVARGVAGERRLAVLFTGQGAQRLGMGRELYARFPVFAAALDEALALLDPAVREVMWGADKAELDRTGVAQPALFAIEVALYRLVESWGVRPEFVAGHSIGEIAAAHVAGVLSLEDACTLVSARARLMQALPEGGAMIAVQASEDEVTPLLTEGVAIAAVNGPASVVLSGEEQAVQAVAGALRDQGRKTTALAVSHAFHSPLMDPMLAEFQAAVAGLTFHEPRIPVVSNLTGRLAGEADLRSPAYWARHVRETVRFADGVGALAEAGATAFLELGPDGVLTALAAASLPEDALLVPSLRKDRDEETAAVTALARLHVAGVPVDWAPLFAGTGAQRVDLPTYAFQHQRFWPAGTLRAGDGAGIGQVAIGHPLLGASVELANGEGLLFTSRLSLSTHPWLADHAVMGRVLLPGTAFVELAIRAGDEVGCDRIEELTLAAPLVVPEHGAVQVQVSVGAPDESGARPLAVYSRPEGAADQPWLENATGTLTGNGHKPDFDAVAWPPAEAEPVEVAGCYEGFAEIGFAYGPVFQGLKSVWRKGEDVYAEVALPEDVPSEAYGLHPALLDATLHAYLLAGSGEGGGGLPFSWEGVSLHATGASALRVRLRPSGDALALAVADTAGQPVATIETLTLRTVSTEQLGEGEPGREPLFRLDWVPAATEPAEAPSWALAGPDVLGLAESLGGRPGFESLSALAEAPEVPEVVVMPLAAPDLPVAKAAHEVTAQALGVLQEWLAEERFAHSRLVLVTRGAVAAEPTDTVDVATAAVWGLVRSAQSENPGRLTLVDVDSADLSLAVLPQTFGEEPQLAVREGLILTARLARVAVPAAPAGQAAEEAAQEAPAGQDALPEAGWDGEGTVLITGGTGGLGALLARHLVVARGARSLLLVSRRGPEAEGAAELVAELAGHGAHAEVAACDVSDRSALAALLGAHQVTAVVHTAGVLDDGVIGSLTPERLTAVLRPKVDAAWHLHELTQHRELRAFVLFSSAAGVFGNPGQGNYAAANAFLDALAVHRRELGLPGLSLGWGAWAQTGMVAATEADRMARSGMPPITEEQGLALFDAAVEGAEAAVLPVRLDLSVLRAQPEVPALLRGLVRTRARRSAAGAEGAESLVRRLNGLTEAEVREALLDLVKEQVATVLGYADTAEIEAERQFKELGFDSLTAVELRNRLGAATGLRLPATLVFDYPTPTELVGLLLDQLDLDTREDTGGVLAELDALERAIGKAAVDEQLFKQVAGRLEVLRTRWASLREDPKKAEEPEVDFDTASDDDLFAMLDDELGQD</sequence>
<feature type="region of interest" description="C-terminal hotdog fold" evidence="8">
    <location>
        <begin position="3860"/>
        <end position="3994"/>
    </location>
</feature>
<feature type="active site" description="Proton donor; for dehydratase activity" evidence="8">
    <location>
        <position position="2229"/>
    </location>
</feature>
<dbReference type="InterPro" id="IPR036291">
    <property type="entry name" value="NAD(P)-bd_dom_sf"/>
</dbReference>
<evidence type="ECO:0000256" key="6">
    <source>
        <dbReference type="ARBA" id="ARBA00023268"/>
    </source>
</evidence>
<dbReference type="InterPro" id="IPR014030">
    <property type="entry name" value="Ketoacyl_synth_N"/>
</dbReference>
<reference evidence="13 14" key="1">
    <citation type="journal article" date="2014" name="Int. J. Syst. Evol. Microbiol.">
        <title>Streptomyces hoynatensis sp. nov., isolated from deep marine sediment.</title>
        <authorList>
            <person name="Veyisoglu A."/>
            <person name="Sahin N."/>
        </authorList>
    </citation>
    <scope>NUCLEOTIDE SEQUENCE [LARGE SCALE GENOMIC DNA]</scope>
    <source>
        <strain evidence="13 14">KCTC 29097</strain>
    </source>
</reference>
<keyword evidence="5" id="KW-0045">Antibiotic biosynthesis</keyword>
<evidence type="ECO:0000256" key="2">
    <source>
        <dbReference type="ARBA" id="ARBA00022450"/>
    </source>
</evidence>
<dbReference type="Pfam" id="PF22953">
    <property type="entry name" value="SpnB_Rossmann"/>
    <property type="match status" value="3"/>
</dbReference>
<dbReference type="PANTHER" id="PTHR43775">
    <property type="entry name" value="FATTY ACID SYNTHASE"/>
    <property type="match status" value="1"/>
</dbReference>
<dbReference type="PROSITE" id="PS50075">
    <property type="entry name" value="CARRIER"/>
    <property type="match status" value="3"/>
</dbReference>
<feature type="domain" description="PKS/mFAS DH" evidence="12">
    <location>
        <begin position="3724"/>
        <end position="3994"/>
    </location>
</feature>
<keyword evidence="14" id="KW-1185">Reference proteome</keyword>
<feature type="active site" description="Proton acceptor; for dehydratase activity" evidence="8">
    <location>
        <position position="2063"/>
    </location>
</feature>
<feature type="domain" description="PKS/mFAS DH" evidence="12">
    <location>
        <begin position="337"/>
        <end position="610"/>
    </location>
</feature>
<dbReference type="InterPro" id="IPR049551">
    <property type="entry name" value="PKS_DH_C"/>
</dbReference>
<dbReference type="InterPro" id="IPR009081">
    <property type="entry name" value="PP-bd_ACP"/>
</dbReference>
<evidence type="ECO:0000256" key="3">
    <source>
        <dbReference type="ARBA" id="ARBA00022553"/>
    </source>
</evidence>
<evidence type="ECO:0000256" key="1">
    <source>
        <dbReference type="ARBA" id="ARBA00004792"/>
    </source>
</evidence>
<dbReference type="GO" id="GO:0006633">
    <property type="term" value="P:fatty acid biosynthetic process"/>
    <property type="evidence" value="ECO:0007669"/>
    <property type="project" value="InterPro"/>
</dbReference>
<dbReference type="PROSITE" id="PS00012">
    <property type="entry name" value="PHOSPHOPANTETHEINE"/>
    <property type="match status" value="3"/>
</dbReference>
<dbReference type="InterPro" id="IPR016039">
    <property type="entry name" value="Thiolase-like"/>
</dbReference>